<dbReference type="PANTHER" id="PTHR37540">
    <property type="entry name" value="TRANSCRIPTION FACTOR (ACR-2), PUTATIVE-RELATED-RELATED"/>
    <property type="match status" value="1"/>
</dbReference>
<sequence>MWNSRNGCSDVRGKPPLSDHVRRAAAATGDLAQHACRENHHVLRRVQEAEAEGIAISNIRVATARDGSLSQCVSTGWASNRIPGTSTFPTPTRGGGRGPPRELPGISNPLLHVTHPPVISRHSPSNADRWEGAGISNSGRFYAVSKEPTQPPRSASWLPAGVGAIGTAEIPSRQPRPTLGDSDYQLDLDPSQASRQVLTFRRAFPDFVLGADGDNDGTRPIDGNNVMVAVGRIPGPEARLQRPVGGLEDQIGHIPVAQTQLNKKLLRIYFTILSRFKASLTGDPDPNNPFVRHYAPFCLQDPLVVHIIMYASACYLHETGHIPHMALMASKGRAIQMLNHRISAGQGSVVAAGVGSGSGSGFRSSGSSGGGAGDAAIASVIQLTAAEWYWGENDQDLQHHFRGLRDMIRLRGGFDNLGMNGILAKNAMCHDVSIALAHEKSPLLLLQSQDGGGGPYLPWGADYAFTDPIKDVPLRMSHCAPFVYSLPSVGSLPTFAECAQSLGLHPATASVLDNVRFLFKAVDRAYATTTADANEPPNITTTTTTKTRTNSIFRKVQLTGKYIFEHIQGLHPTIPGLRNPSPGLSTGANSPGSNHFAGTEEGSTRSNSLSSTGTPGPGSGSLSRSPPGLGSDSTRSPEWLSAPDANEAPASPRSVAAATCRQHQPPQASSPDYMYQAVRTAAIIYSRAIMNRTPLSVTCTQPEFLETWTTTWRVPLSTWSNALGIFHWIMLAIAPACHQTPHARFVKNMLMVSTLTLGVENWAMMMGAARAGIKLHHWLQARDADGEDQDEDDDDNGENEEGDKVERAGARIR</sequence>
<evidence type="ECO:0008006" key="5">
    <source>
        <dbReference type="Google" id="ProtNLM"/>
    </source>
</evidence>
<dbReference type="AlphaFoldDB" id="A0A8H6U9D9"/>
<keyword evidence="1" id="KW-0539">Nucleus</keyword>
<dbReference type="OrthoDB" id="415825at2759"/>
<organism evidence="3 4">
    <name type="scientific">Colletotrichum musicola</name>
    <dbReference type="NCBI Taxonomy" id="2175873"/>
    <lineage>
        <taxon>Eukaryota</taxon>
        <taxon>Fungi</taxon>
        <taxon>Dikarya</taxon>
        <taxon>Ascomycota</taxon>
        <taxon>Pezizomycotina</taxon>
        <taxon>Sordariomycetes</taxon>
        <taxon>Hypocreomycetidae</taxon>
        <taxon>Glomerellales</taxon>
        <taxon>Glomerellaceae</taxon>
        <taxon>Colletotrichum</taxon>
        <taxon>Colletotrichum orchidearum species complex</taxon>
    </lineage>
</organism>
<feature type="compositionally biased region" description="Acidic residues" evidence="2">
    <location>
        <begin position="785"/>
        <end position="801"/>
    </location>
</feature>
<dbReference type="InterPro" id="IPR021858">
    <property type="entry name" value="Fun_TF"/>
</dbReference>
<dbReference type="Proteomes" id="UP000639643">
    <property type="component" value="Unassembled WGS sequence"/>
</dbReference>
<gene>
    <name evidence="3" type="ORF">CMUS01_00764</name>
</gene>
<name>A0A8H6U9D9_9PEZI</name>
<evidence type="ECO:0000256" key="1">
    <source>
        <dbReference type="ARBA" id="ARBA00023242"/>
    </source>
</evidence>
<feature type="compositionally biased region" description="Basic and acidic residues" evidence="2">
    <location>
        <begin position="11"/>
        <end position="20"/>
    </location>
</feature>
<evidence type="ECO:0000256" key="2">
    <source>
        <dbReference type="SAM" id="MobiDB-lite"/>
    </source>
</evidence>
<protein>
    <recommendedName>
        <fullName evidence="5">Transcription factor domain-containing protein</fullName>
    </recommendedName>
</protein>
<feature type="compositionally biased region" description="Low complexity" evidence="2">
    <location>
        <begin position="608"/>
        <end position="631"/>
    </location>
</feature>
<comment type="caution">
    <text evidence="3">The sequence shown here is derived from an EMBL/GenBank/DDBJ whole genome shotgun (WGS) entry which is preliminary data.</text>
</comment>
<feature type="region of interest" description="Disordered" evidence="2">
    <location>
        <begin position="1"/>
        <end position="20"/>
    </location>
</feature>
<dbReference type="PANTHER" id="PTHR37540:SF9">
    <property type="entry name" value="ZN(2)-C6 FUNGAL-TYPE DOMAIN-CONTAINING PROTEIN"/>
    <property type="match status" value="1"/>
</dbReference>
<feature type="compositionally biased region" description="Polar residues" evidence="2">
    <location>
        <begin position="582"/>
        <end position="593"/>
    </location>
</feature>
<feature type="compositionally biased region" description="Basic and acidic residues" evidence="2">
    <location>
        <begin position="802"/>
        <end position="813"/>
    </location>
</feature>
<accession>A0A8H6U9D9</accession>
<keyword evidence="4" id="KW-1185">Reference proteome</keyword>
<feature type="region of interest" description="Disordered" evidence="2">
    <location>
        <begin position="573"/>
        <end position="672"/>
    </location>
</feature>
<dbReference type="EMBL" id="WIGM01000010">
    <property type="protein sequence ID" value="KAF6844830.1"/>
    <property type="molecule type" value="Genomic_DNA"/>
</dbReference>
<evidence type="ECO:0000313" key="3">
    <source>
        <dbReference type="EMBL" id="KAF6844830.1"/>
    </source>
</evidence>
<dbReference type="Pfam" id="PF11951">
    <property type="entry name" value="Fungal_trans_2"/>
    <property type="match status" value="1"/>
</dbReference>
<reference evidence="3" key="1">
    <citation type="journal article" date="2020" name="Phytopathology">
        <title>Genome Sequence Resources of Colletotrichum truncatum, C. plurivorum, C. musicola, and C. sojae: Four Species Pathogenic to Soybean (Glycine max).</title>
        <authorList>
            <person name="Rogerio F."/>
            <person name="Boufleur T.R."/>
            <person name="Ciampi-Guillardi M."/>
            <person name="Sukno S.A."/>
            <person name="Thon M.R."/>
            <person name="Massola Junior N.S."/>
            <person name="Baroncelli R."/>
        </authorList>
    </citation>
    <scope>NUCLEOTIDE SEQUENCE</scope>
    <source>
        <strain evidence="3">LFN0074</strain>
    </source>
</reference>
<evidence type="ECO:0000313" key="4">
    <source>
        <dbReference type="Proteomes" id="UP000639643"/>
    </source>
</evidence>
<feature type="region of interest" description="Disordered" evidence="2">
    <location>
        <begin position="782"/>
        <end position="813"/>
    </location>
</feature>
<feature type="compositionally biased region" description="Polar residues" evidence="2">
    <location>
        <begin position="661"/>
        <end position="670"/>
    </location>
</feature>
<proteinExistence type="predicted"/>